<dbReference type="InterPro" id="IPR045099">
    <property type="entry name" value="PITH1-like"/>
</dbReference>
<name>A0A0C2SVJ2_AMAMK</name>
<organism evidence="3 4">
    <name type="scientific">Amanita muscaria (strain Koide BX008)</name>
    <dbReference type="NCBI Taxonomy" id="946122"/>
    <lineage>
        <taxon>Eukaryota</taxon>
        <taxon>Fungi</taxon>
        <taxon>Dikarya</taxon>
        <taxon>Basidiomycota</taxon>
        <taxon>Agaricomycotina</taxon>
        <taxon>Agaricomycetes</taxon>
        <taxon>Agaricomycetidae</taxon>
        <taxon>Agaricales</taxon>
        <taxon>Pluteineae</taxon>
        <taxon>Amanitaceae</taxon>
        <taxon>Amanita</taxon>
    </lineage>
</organism>
<protein>
    <recommendedName>
        <fullName evidence="2">PITH domain-containing protein</fullName>
    </recommendedName>
</protein>
<dbReference type="InterPro" id="IPR037047">
    <property type="entry name" value="PITH_dom_sf"/>
</dbReference>
<dbReference type="EMBL" id="KN818231">
    <property type="protein sequence ID" value="KIL67450.1"/>
    <property type="molecule type" value="Genomic_DNA"/>
</dbReference>
<evidence type="ECO:0000256" key="1">
    <source>
        <dbReference type="ARBA" id="ARBA00025788"/>
    </source>
</evidence>
<comment type="similarity">
    <text evidence="1">Belongs to the PITHD1 family.</text>
</comment>
<dbReference type="PROSITE" id="PS51532">
    <property type="entry name" value="PITH"/>
    <property type="match status" value="1"/>
</dbReference>
<dbReference type="FunCoup" id="A0A0C2SVJ2">
    <property type="interactions" value="584"/>
</dbReference>
<dbReference type="AlphaFoldDB" id="A0A0C2SVJ2"/>
<dbReference type="GO" id="GO:0005737">
    <property type="term" value="C:cytoplasm"/>
    <property type="evidence" value="ECO:0007669"/>
    <property type="project" value="UniProtKB-ARBA"/>
</dbReference>
<gene>
    <name evidence="3" type="ORF">M378DRAFT_73711</name>
</gene>
<dbReference type="InterPro" id="IPR010400">
    <property type="entry name" value="PITH_dom"/>
</dbReference>
<evidence type="ECO:0000313" key="3">
    <source>
        <dbReference type="EMBL" id="KIL67450.1"/>
    </source>
</evidence>
<dbReference type="InterPro" id="IPR008979">
    <property type="entry name" value="Galactose-bd-like_sf"/>
</dbReference>
<dbReference type="Proteomes" id="UP000054549">
    <property type="component" value="Unassembled WGS sequence"/>
</dbReference>
<evidence type="ECO:0000313" key="4">
    <source>
        <dbReference type="Proteomes" id="UP000054549"/>
    </source>
</evidence>
<sequence length="203" mass="22547">MPQDHHCGHDCDAHNHELGSQDNLYPYIDRQNVVALNTSSPGSDIIKPWHQRLDESVFLESDADDQIIIRVPFTGSVRLRAILLKSGPAEYTPSKVILYANELNADFNDIADMKPTQEFCVAQGREVGEYAVMAAKFSNISSITLFFPSSQGADAIQISYLGFLGSWSERTDKPIITVYEARPNIADHGKIQGMEGNFNVTQT</sequence>
<keyword evidence="4" id="KW-1185">Reference proteome</keyword>
<proteinExistence type="inferred from homology"/>
<dbReference type="Gene3D" id="2.60.120.470">
    <property type="entry name" value="PITH domain"/>
    <property type="match status" value="1"/>
</dbReference>
<dbReference type="GO" id="GO:0005634">
    <property type="term" value="C:nucleus"/>
    <property type="evidence" value="ECO:0007669"/>
    <property type="project" value="TreeGrafter"/>
</dbReference>
<dbReference type="HOGENOM" id="CLU_072377_2_1_1"/>
<dbReference type="SUPFAM" id="SSF49785">
    <property type="entry name" value="Galactose-binding domain-like"/>
    <property type="match status" value="1"/>
</dbReference>
<accession>A0A0C2SVJ2</accession>
<dbReference type="PANTHER" id="PTHR12175">
    <property type="entry name" value="AD039 HT014 THIOREDOXIN FAMILY TRP26"/>
    <property type="match status" value="1"/>
</dbReference>
<dbReference type="OrthoDB" id="2635at2759"/>
<feature type="domain" description="PITH" evidence="2">
    <location>
        <begin position="13"/>
        <end position="183"/>
    </location>
</feature>
<dbReference type="InParanoid" id="A0A0C2SVJ2"/>
<reference evidence="3 4" key="1">
    <citation type="submission" date="2014-04" db="EMBL/GenBank/DDBJ databases">
        <title>Evolutionary Origins and Diversification of the Mycorrhizal Mutualists.</title>
        <authorList>
            <consortium name="DOE Joint Genome Institute"/>
            <consortium name="Mycorrhizal Genomics Consortium"/>
            <person name="Kohler A."/>
            <person name="Kuo A."/>
            <person name="Nagy L.G."/>
            <person name="Floudas D."/>
            <person name="Copeland A."/>
            <person name="Barry K.W."/>
            <person name="Cichocki N."/>
            <person name="Veneault-Fourrey C."/>
            <person name="LaButti K."/>
            <person name="Lindquist E.A."/>
            <person name="Lipzen A."/>
            <person name="Lundell T."/>
            <person name="Morin E."/>
            <person name="Murat C."/>
            <person name="Riley R."/>
            <person name="Ohm R."/>
            <person name="Sun H."/>
            <person name="Tunlid A."/>
            <person name="Henrissat B."/>
            <person name="Grigoriev I.V."/>
            <person name="Hibbett D.S."/>
            <person name="Martin F."/>
        </authorList>
    </citation>
    <scope>NUCLEOTIDE SEQUENCE [LARGE SCALE GENOMIC DNA]</scope>
    <source>
        <strain evidence="3 4">Koide BX008</strain>
    </source>
</reference>
<dbReference type="PANTHER" id="PTHR12175:SF1">
    <property type="entry name" value="PITH DOMAIN-CONTAINING PROTEIN 1"/>
    <property type="match status" value="1"/>
</dbReference>
<dbReference type="Pfam" id="PF06201">
    <property type="entry name" value="PITH"/>
    <property type="match status" value="1"/>
</dbReference>
<evidence type="ECO:0000259" key="2">
    <source>
        <dbReference type="PROSITE" id="PS51532"/>
    </source>
</evidence>